<dbReference type="OrthoDB" id="343108at2759"/>
<dbReference type="SMART" id="SM00220">
    <property type="entry name" value="S_TKc"/>
    <property type="match status" value="1"/>
</dbReference>
<dbReference type="Gene3D" id="1.10.510.10">
    <property type="entry name" value="Transferase(Phosphotransferase) domain 1"/>
    <property type="match status" value="2"/>
</dbReference>
<evidence type="ECO:0000313" key="5">
    <source>
        <dbReference type="EMBL" id="PPS97729.1"/>
    </source>
</evidence>
<feature type="domain" description="Protein kinase" evidence="3">
    <location>
        <begin position="43"/>
        <end position="446"/>
    </location>
</feature>
<reference evidence="4" key="2">
    <citation type="submission" date="2015-08" db="EMBL/GenBank/DDBJ databases">
        <authorList>
            <person name="Babu N.S."/>
            <person name="Beckwith C.J."/>
            <person name="Beseler K.G."/>
            <person name="Brison A."/>
            <person name="Carone J.V."/>
            <person name="Caskin T.P."/>
            <person name="Diamond M."/>
            <person name="Durham M.E."/>
            <person name="Foxe J.M."/>
            <person name="Go M."/>
            <person name="Henderson B.A."/>
            <person name="Jones I.B."/>
            <person name="McGettigan J.A."/>
            <person name="Micheletti S.J."/>
            <person name="Nasrallah M.E."/>
            <person name="Ortiz D."/>
            <person name="Piller C.R."/>
            <person name="Privatt S.R."/>
            <person name="Schneider S.L."/>
            <person name="Sharp S."/>
            <person name="Smith T.C."/>
            <person name="Stanton J.D."/>
            <person name="Ullery H.E."/>
            <person name="Wilson R.J."/>
            <person name="Serrano M.G."/>
            <person name="Buck G."/>
            <person name="Lee V."/>
            <person name="Wang Y."/>
            <person name="Carvalho R."/>
            <person name="Voegtly L."/>
            <person name="Shi R."/>
            <person name="Duckworth R."/>
            <person name="Johnson A."/>
            <person name="Loviza R."/>
            <person name="Walstead R."/>
            <person name="Shah Z."/>
            <person name="Kiflezghi M."/>
            <person name="Wade K."/>
            <person name="Ball S.L."/>
            <person name="Bradley K.W."/>
            <person name="Asai D.J."/>
            <person name="Bowman C.A."/>
            <person name="Russell D.A."/>
            <person name="Pope W.H."/>
            <person name="Jacobs-Sera D."/>
            <person name="Hendrix R.W."/>
            <person name="Hatfull G.F."/>
        </authorList>
    </citation>
    <scope>NUCLEOTIDE SEQUENCE [LARGE SCALE GENOMIC DNA]</scope>
</reference>
<keyword evidence="2" id="KW-0067">ATP-binding</keyword>
<organism evidence="4">
    <name type="scientific">Cryptosporidium hominis</name>
    <dbReference type="NCBI Taxonomy" id="237895"/>
    <lineage>
        <taxon>Eukaryota</taxon>
        <taxon>Sar</taxon>
        <taxon>Alveolata</taxon>
        <taxon>Apicomplexa</taxon>
        <taxon>Conoidasida</taxon>
        <taxon>Coccidia</taxon>
        <taxon>Eucoccidiorida</taxon>
        <taxon>Eimeriorina</taxon>
        <taxon>Cryptosporidiidae</taxon>
        <taxon>Cryptosporidium</taxon>
    </lineage>
</organism>
<evidence type="ECO:0000313" key="6">
    <source>
        <dbReference type="Proteomes" id="UP001429100"/>
    </source>
</evidence>
<dbReference type="InterPro" id="IPR011009">
    <property type="entry name" value="Kinase-like_dom_sf"/>
</dbReference>
<dbReference type="AlphaFoldDB" id="A0A0S4TII0"/>
<dbReference type="Pfam" id="PF00069">
    <property type="entry name" value="Pkinase"/>
    <property type="match status" value="2"/>
</dbReference>
<evidence type="ECO:0000256" key="2">
    <source>
        <dbReference type="ARBA" id="ARBA00022840"/>
    </source>
</evidence>
<dbReference type="GO" id="GO:0035556">
    <property type="term" value="P:intracellular signal transduction"/>
    <property type="evidence" value="ECO:0007669"/>
    <property type="project" value="TreeGrafter"/>
</dbReference>
<protein>
    <submittedName>
        <fullName evidence="5">Serine/threonine-protein kinase</fullName>
    </submittedName>
</protein>
<dbReference type="SUPFAM" id="SSF56112">
    <property type="entry name" value="Protein kinase-like (PK-like)"/>
    <property type="match status" value="1"/>
</dbReference>
<keyword evidence="5" id="KW-0808">Transferase</keyword>
<name>A0A0S4TII0_CRYHO</name>
<evidence type="ECO:0000259" key="3">
    <source>
        <dbReference type="PROSITE" id="PS50011"/>
    </source>
</evidence>
<reference evidence="5 6" key="1">
    <citation type="submission" date="2014-11" db="EMBL/GenBank/DDBJ databases">
        <title>Comparative genomic analysis of Cryptosporidium hominis reveals occurrence of genetic recombination in virulent subtypes.</title>
        <authorList>
            <person name="Guo Y."/>
            <person name="Tang K."/>
            <person name="Frace M."/>
            <person name="Li N."/>
            <person name="Roellig D.M."/>
            <person name="Sammons S."/>
            <person name="Knipe K."/>
            <person name="Rowe L."/>
            <person name="Feng Y."/>
            <person name="Xiao L."/>
        </authorList>
    </citation>
    <scope>NUCLEOTIDE SEQUENCE [LARGE SCALE GENOMIC DNA]</scope>
    <source>
        <strain evidence="5">30976</strain>
    </source>
</reference>
<dbReference type="EMBL" id="JTAI01000007">
    <property type="protein sequence ID" value="PPS97729.1"/>
    <property type="molecule type" value="Genomic_DNA"/>
</dbReference>
<sequence>MIFKIKSLLNLDRNGFLWVLIKTNIENDDLSVNYCLNNYAYNSSKEGFLGEGSYFRAYRGRKLFSFNKDSVESILTTLKIGLLSCLKSHKVALVMENNQKIILSVYERVILEYLIMRKLNHSSIPRVLDLIEVPESNQIVLVHEYLPFQLMYWNRYGKFYSVINNSRRIMVYSEKISILILYQLLVCVDYLHEHRIVHRDIKPENIFLTERVDESDLICTVEDLNSLDEDEEDEDDEDELFEEKCLWEDAPIFESTSGAKAEQIRLLRGRDVEEEEEKAFLGRSSLMQLLVLKEYMEYFQKDFPSTNKESDTALKFISKFQVKLSDFNSSIIVNDSGLIYDSEGSMLFTPPECFKLECTKDGIDGFKRDIWSIGCVMYCILNGSPPFFGQDTRELLRSIKENSDNLVFNREGISLETRMLIQDMLCIDPINRISVKNAIERVRKMLN</sequence>
<dbReference type="GO" id="GO:0004674">
    <property type="term" value="F:protein serine/threonine kinase activity"/>
    <property type="evidence" value="ECO:0007669"/>
    <property type="project" value="TreeGrafter"/>
</dbReference>
<dbReference type="GO" id="GO:0005737">
    <property type="term" value="C:cytoplasm"/>
    <property type="evidence" value="ECO:0007669"/>
    <property type="project" value="TreeGrafter"/>
</dbReference>
<dbReference type="VEuPathDB" id="CryptoDB:GY17_00000522"/>
<dbReference type="VEuPathDB" id="CryptoDB:Chro.60570"/>
<proteinExistence type="predicted"/>
<evidence type="ECO:0000313" key="4">
    <source>
        <dbReference type="EMBL" id="CUV06923.1"/>
    </source>
</evidence>
<dbReference type="InterPro" id="IPR008271">
    <property type="entry name" value="Ser/Thr_kinase_AS"/>
</dbReference>
<dbReference type="PANTHER" id="PTHR24346">
    <property type="entry name" value="MAP/MICROTUBULE AFFINITY-REGULATING KINASE"/>
    <property type="match status" value="1"/>
</dbReference>
<dbReference type="VEuPathDB" id="CryptoDB:ChTU502y2012_382g0245"/>
<dbReference type="Proteomes" id="UP000199752">
    <property type="component" value="Chromosome 6"/>
</dbReference>
<dbReference type="VEuPathDB" id="CryptoDB:CHUDEA6_4960"/>
<dbReference type="GO" id="GO:0005524">
    <property type="term" value="F:ATP binding"/>
    <property type="evidence" value="ECO:0007669"/>
    <property type="project" value="UniProtKB-KW"/>
</dbReference>
<keyword evidence="5" id="KW-0418">Kinase</keyword>
<reference evidence="5 6" key="3">
    <citation type="submission" date="2017-10" db="EMBL/GenBank/DDBJ databases">
        <title>Consistent, comparative and evidence-based genome annotation and re-annotation for the closely-related species, Cryptosporidium parvum, C. hominis and C. tyzzeri.</title>
        <authorList>
            <person name="Baptista R.P."/>
            <person name="Li Y."/>
            <person name="Sateriale A."/>
            <person name="Striepen B."/>
            <person name="Kissinger J.C."/>
        </authorList>
    </citation>
    <scope>NUCLEOTIDE SEQUENCE [LARGE SCALE GENOMIC DNA]</scope>
    <source>
        <strain evidence="5">30976</strain>
    </source>
</reference>
<dbReference type="InterPro" id="IPR000719">
    <property type="entry name" value="Prot_kinase_dom"/>
</dbReference>
<evidence type="ECO:0000256" key="1">
    <source>
        <dbReference type="ARBA" id="ARBA00022741"/>
    </source>
</evidence>
<dbReference type="PROSITE" id="PS00108">
    <property type="entry name" value="PROTEIN_KINASE_ST"/>
    <property type="match status" value="1"/>
</dbReference>
<dbReference type="PROSITE" id="PS50011">
    <property type="entry name" value="PROTEIN_KINASE_DOM"/>
    <property type="match status" value="1"/>
</dbReference>
<accession>A0A0S4TII0</accession>
<dbReference type="PANTHER" id="PTHR24346:SF110">
    <property type="entry name" value="NON-SPECIFIC SERINE_THREONINE PROTEIN KINASE"/>
    <property type="match status" value="1"/>
</dbReference>
<dbReference type="EMBL" id="LN877952">
    <property type="protein sequence ID" value="CUV06923.1"/>
    <property type="molecule type" value="Genomic_DNA"/>
</dbReference>
<gene>
    <name evidence="4" type="ORF">CHUDEA6_4960</name>
    <name evidence="5" type="ORF">GY17_00000522</name>
</gene>
<keyword evidence="1" id="KW-0547">Nucleotide-binding</keyword>
<keyword evidence="6" id="KW-1185">Reference proteome</keyword>
<dbReference type="Proteomes" id="UP001429100">
    <property type="component" value="Unassembled WGS sequence"/>
</dbReference>